<keyword evidence="2" id="KW-0479">Metal-binding</keyword>
<dbReference type="GO" id="GO:0000981">
    <property type="term" value="F:DNA-binding transcription factor activity, RNA polymerase II-specific"/>
    <property type="evidence" value="ECO:0007669"/>
    <property type="project" value="InterPro"/>
</dbReference>
<dbReference type="GO" id="GO:0005634">
    <property type="term" value="C:nucleus"/>
    <property type="evidence" value="ECO:0007669"/>
    <property type="project" value="UniProtKB-SubCell"/>
</dbReference>
<evidence type="ECO:0000256" key="6">
    <source>
        <dbReference type="SAM" id="MobiDB-lite"/>
    </source>
</evidence>
<dbReference type="Proteomes" id="UP000247233">
    <property type="component" value="Unassembled WGS sequence"/>
</dbReference>
<organism evidence="7 8">
    <name type="scientific">Aspergillus heteromorphus CBS 117.55</name>
    <dbReference type="NCBI Taxonomy" id="1448321"/>
    <lineage>
        <taxon>Eukaryota</taxon>
        <taxon>Fungi</taxon>
        <taxon>Dikarya</taxon>
        <taxon>Ascomycota</taxon>
        <taxon>Pezizomycotina</taxon>
        <taxon>Eurotiomycetes</taxon>
        <taxon>Eurotiomycetidae</taxon>
        <taxon>Eurotiales</taxon>
        <taxon>Aspergillaceae</taxon>
        <taxon>Aspergillus</taxon>
        <taxon>Aspergillus subgen. Circumdati</taxon>
    </lineage>
</organism>
<dbReference type="GeneID" id="37068311"/>
<proteinExistence type="predicted"/>
<sequence>MERSSAPSERSRQACEPCRLDALPSFLEKAPEFLTLSFLALTLSFSGHEFFHAGESDARESYIRSAEDTVWKMAAEGVPKIEVVQSLCLLALTHLRDRNEPKAWVAIGMASRLDSFRNMIQTPSYSSNDPTNSGRCYWSIRIIETILSPSLQLTTTWNRVTSYLHALRTSSTTPEPPWSPTSTYTTLTTTLHKFDSDVPDTHLLRNVSFTKRSAADLRLHHEYWHPWISMQFLSHGCAAIINHPFIHLVVLRSARGVAQSRLFLQQAVDQALFHSAWVFRLVCACEELEFPVCDPLVGHVVAATATVAWIFQFARDESISAKAKEQLAVFEGCLGRMARVWPHLEHKRHLLRSLQSVSVTTNAAKETRAQGSTIAFQPSLLWELLDPKLCSTAAMSADLTAQEEEGGVFPRPTGARMHVTTQFVHPLTEEQADEHDQPSFPGTPDGGGSAALVSGAEGLEQLSLDELFAQFAPDDFIWGE</sequence>
<gene>
    <name evidence="7" type="ORF">BO70DRAFT_389351</name>
</gene>
<keyword evidence="3" id="KW-0805">Transcription regulation</keyword>
<dbReference type="OrthoDB" id="2943660at2759"/>
<feature type="region of interest" description="Disordered" evidence="6">
    <location>
        <begin position="428"/>
        <end position="452"/>
    </location>
</feature>
<protein>
    <recommendedName>
        <fullName evidence="9">Transcription factor domain-containing protein</fullName>
    </recommendedName>
</protein>
<comment type="caution">
    <text evidence="7">The sequence shown here is derived from an EMBL/GenBank/DDBJ whole genome shotgun (WGS) entry which is preliminary data.</text>
</comment>
<dbReference type="VEuPathDB" id="FungiDB:BO70DRAFT_389351"/>
<evidence type="ECO:0000256" key="3">
    <source>
        <dbReference type="ARBA" id="ARBA00023015"/>
    </source>
</evidence>
<reference evidence="7 8" key="1">
    <citation type="submission" date="2016-12" db="EMBL/GenBank/DDBJ databases">
        <title>The genomes of Aspergillus section Nigri reveals drivers in fungal speciation.</title>
        <authorList>
            <consortium name="DOE Joint Genome Institute"/>
            <person name="Vesth T.C."/>
            <person name="Nybo J."/>
            <person name="Theobald S."/>
            <person name="Brandl J."/>
            <person name="Frisvad J.C."/>
            <person name="Nielsen K.F."/>
            <person name="Lyhne E.K."/>
            <person name="Kogle M.E."/>
            <person name="Kuo A."/>
            <person name="Riley R."/>
            <person name="Clum A."/>
            <person name="Nolan M."/>
            <person name="Lipzen A."/>
            <person name="Salamov A."/>
            <person name="Henrissat B."/>
            <person name="Wiebenga A."/>
            <person name="De Vries R.P."/>
            <person name="Grigoriev I.V."/>
            <person name="Mortensen U.H."/>
            <person name="Andersen M.R."/>
            <person name="Baker S.E."/>
        </authorList>
    </citation>
    <scope>NUCLEOTIDE SEQUENCE [LARGE SCALE GENOMIC DNA]</scope>
    <source>
        <strain evidence="7 8">CBS 117.55</strain>
    </source>
</reference>
<evidence type="ECO:0000256" key="2">
    <source>
        <dbReference type="ARBA" id="ARBA00022723"/>
    </source>
</evidence>
<accession>A0A317VD27</accession>
<dbReference type="CDD" id="cd12148">
    <property type="entry name" value="fungal_TF_MHR"/>
    <property type="match status" value="1"/>
</dbReference>
<dbReference type="PANTHER" id="PTHR47338">
    <property type="entry name" value="ZN(II)2CYS6 TRANSCRIPTION FACTOR (EUROFUNG)-RELATED"/>
    <property type="match status" value="1"/>
</dbReference>
<dbReference type="AlphaFoldDB" id="A0A317VD27"/>
<dbReference type="GO" id="GO:0046872">
    <property type="term" value="F:metal ion binding"/>
    <property type="evidence" value="ECO:0007669"/>
    <property type="project" value="UniProtKB-KW"/>
</dbReference>
<keyword evidence="4" id="KW-0804">Transcription</keyword>
<keyword evidence="8" id="KW-1185">Reference proteome</keyword>
<evidence type="ECO:0008006" key="9">
    <source>
        <dbReference type="Google" id="ProtNLM"/>
    </source>
</evidence>
<evidence type="ECO:0000313" key="7">
    <source>
        <dbReference type="EMBL" id="PWY72274.1"/>
    </source>
</evidence>
<comment type="subcellular location">
    <subcellularLocation>
        <location evidence="1">Nucleus</location>
    </subcellularLocation>
</comment>
<dbReference type="RefSeq" id="XP_025396376.1">
    <property type="nucleotide sequence ID" value="XM_025546074.1"/>
</dbReference>
<dbReference type="EMBL" id="MSFL01000026">
    <property type="protein sequence ID" value="PWY72274.1"/>
    <property type="molecule type" value="Genomic_DNA"/>
</dbReference>
<dbReference type="STRING" id="1448321.A0A317VD27"/>
<evidence type="ECO:0000256" key="5">
    <source>
        <dbReference type="ARBA" id="ARBA00023242"/>
    </source>
</evidence>
<name>A0A317VD27_9EURO</name>
<keyword evidence="5" id="KW-0539">Nucleus</keyword>
<evidence type="ECO:0000256" key="1">
    <source>
        <dbReference type="ARBA" id="ARBA00004123"/>
    </source>
</evidence>
<dbReference type="InterPro" id="IPR050815">
    <property type="entry name" value="TF_fung"/>
</dbReference>
<dbReference type="PANTHER" id="PTHR47338:SF9">
    <property type="entry name" value="ZN(II)2CYS6 TRANSCRIPTION FACTOR (EUROFUNG)"/>
    <property type="match status" value="1"/>
</dbReference>
<evidence type="ECO:0000256" key="4">
    <source>
        <dbReference type="ARBA" id="ARBA00023163"/>
    </source>
</evidence>
<evidence type="ECO:0000313" key="8">
    <source>
        <dbReference type="Proteomes" id="UP000247233"/>
    </source>
</evidence>